<accession>A0ABY9S2Q1</accession>
<keyword evidence="2" id="KW-1185">Reference proteome</keyword>
<proteinExistence type="predicted"/>
<name>A0ABY9S2Q1_9ACTN</name>
<sequence length="250" mass="27041">MRVALGDDGWTATVTDTPLALTPRFEGGSVRVGPAVGKAERERFGTETFGSGAWLWDTPDEVRFDPAGRTLAGVEFRLPPESASAEDAARVPDAPAVRPGGLVADEVRDFRLETCAVLCRAPGDAVLTGLRDLAVLDEPLEARIGIAPDVALLVQRGAVVGWSLTDPVRHVTPWFEEPCEEPPADATRALFTACLDLITDPLLDRVMDADPAALARLRATDEALRARHEDRRRAEALRELIANLVEDYGK</sequence>
<evidence type="ECO:0000313" key="1">
    <source>
        <dbReference type="EMBL" id="WMX48193.1"/>
    </source>
</evidence>
<dbReference type="RefSeq" id="WP_128977690.1">
    <property type="nucleotide sequence ID" value="NZ_CP133762.1"/>
</dbReference>
<dbReference type="Proteomes" id="UP001250858">
    <property type="component" value="Chromosome"/>
</dbReference>
<dbReference type="EMBL" id="CP133762">
    <property type="protein sequence ID" value="WMX48193.1"/>
    <property type="molecule type" value="Genomic_DNA"/>
</dbReference>
<organism evidence="1 2">
    <name type="scientific">Streptomyces roseicoloratus</name>
    <dbReference type="NCBI Taxonomy" id="2508722"/>
    <lineage>
        <taxon>Bacteria</taxon>
        <taxon>Bacillati</taxon>
        <taxon>Actinomycetota</taxon>
        <taxon>Actinomycetes</taxon>
        <taxon>Kitasatosporales</taxon>
        <taxon>Streptomycetaceae</taxon>
        <taxon>Streptomyces</taxon>
    </lineage>
</organism>
<gene>
    <name evidence="1" type="ORF">RGF97_30035</name>
</gene>
<evidence type="ECO:0008006" key="3">
    <source>
        <dbReference type="Google" id="ProtNLM"/>
    </source>
</evidence>
<evidence type="ECO:0000313" key="2">
    <source>
        <dbReference type="Proteomes" id="UP001250858"/>
    </source>
</evidence>
<protein>
    <recommendedName>
        <fullName evidence="3">PE-PGRS family protein</fullName>
    </recommendedName>
</protein>
<reference evidence="1 2" key="1">
    <citation type="submission" date="2023-09" db="EMBL/GenBank/DDBJ databases">
        <title>Complete genome of Streptomyces roseicoloratus T14.</title>
        <authorList>
            <person name="Bashizi T."/>
            <person name="Kim M.-J."/>
            <person name="Lee G."/>
            <person name="Tagele S.B."/>
            <person name="Shin J.-H."/>
        </authorList>
    </citation>
    <scope>NUCLEOTIDE SEQUENCE [LARGE SCALE GENOMIC DNA]</scope>
    <source>
        <strain evidence="1 2">T14</strain>
    </source>
</reference>